<evidence type="ECO:0000256" key="7">
    <source>
        <dbReference type="ARBA" id="ARBA00013147"/>
    </source>
</evidence>
<evidence type="ECO:0000259" key="21">
    <source>
        <dbReference type="PROSITE" id="PS51171"/>
    </source>
</evidence>
<dbReference type="GO" id="GO:0009094">
    <property type="term" value="P:L-phenylalanine biosynthetic process"/>
    <property type="evidence" value="ECO:0007669"/>
    <property type="project" value="UniProtKB-UniPathway"/>
</dbReference>
<dbReference type="CDD" id="cd13630">
    <property type="entry name" value="PBP2_PDT_1"/>
    <property type="match status" value="1"/>
</dbReference>
<dbReference type="EC" id="4.2.1.51" evidence="7"/>
<comment type="function">
    <text evidence="2">Catalyzes the Claisen rearrangement of chorismate to prephenate and the decarboxylation/dehydration of prephenate to phenylpyruvate.</text>
</comment>
<dbReference type="Gene3D" id="3.30.70.260">
    <property type="match status" value="1"/>
</dbReference>
<dbReference type="PANTHER" id="PTHR21022:SF19">
    <property type="entry name" value="PREPHENATE DEHYDRATASE-RELATED"/>
    <property type="match status" value="1"/>
</dbReference>
<keyword evidence="12" id="KW-0584">Phenylalanine biosynthesis</keyword>
<dbReference type="EC" id="5.4.99.5" evidence="6"/>
<comment type="pathway">
    <text evidence="5">Metabolic intermediate biosynthesis; prephenate biosynthesis; prephenate from chorismate: step 1/1.</text>
</comment>
<dbReference type="CDD" id="cd04905">
    <property type="entry name" value="ACT_CM-PDT"/>
    <property type="match status" value="1"/>
</dbReference>
<evidence type="ECO:0000256" key="16">
    <source>
        <dbReference type="ARBA" id="ARBA00031175"/>
    </source>
</evidence>
<dbReference type="NCBIfam" id="TIGR01807">
    <property type="entry name" value="CM_P2"/>
    <property type="match status" value="1"/>
</dbReference>
<proteinExistence type="predicted"/>
<evidence type="ECO:0000256" key="13">
    <source>
        <dbReference type="ARBA" id="ARBA00023235"/>
    </source>
</evidence>
<name>V8FRC6_9BURK</name>
<evidence type="ECO:0000313" key="23">
    <source>
        <dbReference type="EMBL" id="ETD66849.1"/>
    </source>
</evidence>
<dbReference type="PROSITE" id="PS00858">
    <property type="entry name" value="PREPHENATE_DEHYDR_2"/>
    <property type="match status" value="1"/>
</dbReference>
<comment type="caution">
    <text evidence="23">The sequence shown here is derived from an EMBL/GenBank/DDBJ whole genome shotgun (WGS) entry which is preliminary data.</text>
</comment>
<keyword evidence="11" id="KW-0057">Aromatic amino acid biosynthesis</keyword>
<evidence type="ECO:0000256" key="6">
    <source>
        <dbReference type="ARBA" id="ARBA00012404"/>
    </source>
</evidence>
<dbReference type="Proteomes" id="UP000018766">
    <property type="component" value="Unassembled WGS sequence"/>
</dbReference>
<dbReference type="UniPathway" id="UPA00120">
    <property type="reaction ID" value="UER00203"/>
</dbReference>
<feature type="domain" description="Chorismate mutase" evidence="20">
    <location>
        <begin position="3"/>
        <end position="96"/>
    </location>
</feature>
<dbReference type="PROSITE" id="PS51171">
    <property type="entry name" value="PREPHENATE_DEHYDR_3"/>
    <property type="match status" value="1"/>
</dbReference>
<protein>
    <recommendedName>
        <fullName evidence="8">Bifunctional chorismate mutase/prephenate dehydratase</fullName>
        <ecNumber evidence="7">4.2.1.51</ecNumber>
        <ecNumber evidence="6">5.4.99.5</ecNumber>
    </recommendedName>
    <alternativeName>
        <fullName evidence="17">Chorismate mutase-prephenate dehydratase</fullName>
    </alternativeName>
    <alternativeName>
        <fullName evidence="16">p-protein</fullName>
    </alternativeName>
</protein>
<evidence type="ECO:0000313" key="24">
    <source>
        <dbReference type="Proteomes" id="UP000018766"/>
    </source>
</evidence>
<evidence type="ECO:0000256" key="11">
    <source>
        <dbReference type="ARBA" id="ARBA00023141"/>
    </source>
</evidence>
<dbReference type="SUPFAM" id="SSF53850">
    <property type="entry name" value="Periplasmic binding protein-like II"/>
    <property type="match status" value="1"/>
</dbReference>
<dbReference type="GO" id="GO:0046417">
    <property type="term" value="P:chorismate metabolic process"/>
    <property type="evidence" value="ECO:0007669"/>
    <property type="project" value="InterPro"/>
</dbReference>
<evidence type="ECO:0000259" key="20">
    <source>
        <dbReference type="PROSITE" id="PS51168"/>
    </source>
</evidence>
<dbReference type="SUPFAM" id="SSF48600">
    <property type="entry name" value="Chorismate mutase II"/>
    <property type="match status" value="1"/>
</dbReference>
<evidence type="ECO:0000256" key="12">
    <source>
        <dbReference type="ARBA" id="ARBA00023222"/>
    </source>
</evidence>
<evidence type="ECO:0000256" key="5">
    <source>
        <dbReference type="ARBA" id="ARBA00004817"/>
    </source>
</evidence>
<dbReference type="Pfam" id="PF00800">
    <property type="entry name" value="PDT"/>
    <property type="match status" value="1"/>
</dbReference>
<dbReference type="InterPro" id="IPR002701">
    <property type="entry name" value="CM_II_prokaryot"/>
</dbReference>
<dbReference type="PIRSF" id="PIRSF001500">
    <property type="entry name" value="Chor_mut_pdt_Ppr"/>
    <property type="match status" value="1"/>
</dbReference>
<comment type="pathway">
    <text evidence="4">Amino-acid biosynthesis; L-phenylalanine biosynthesis; phenylpyruvate from prephenate: step 1/1.</text>
</comment>
<sequence>MAKTLQEALLPLRQRIDAVDEQLLTLLNERAQLAVSVGEVKQTFGETETILKPEREAQIIRRLQEANKSKLFPSDAVGAVWTEIISACRGLERGLVVAYLGPEGSFSEQAALEYYGHAIQKLPCVSFDEVFRAVETGRANVGMVPVENSTEGAVNRTQDLLLSSMLKVHGERTLPIRHCLLHKTGDLSKVNRLLGHPQALAQCHQWLMVNYPHLERVPAASNSEAAKIAAEDESCLAIAGMQAARIYGLTVVTEGIQDDANNKTRFLAIGKIEALPSGKDQTSLIFAVPNRAGAVYDMISPFAKHGVSMTRFESRPARTGQWEYYFYVDVLGHQNDESVSLALNELKEQSAFFKILGSYPMQ</sequence>
<dbReference type="SMART" id="SM00830">
    <property type="entry name" value="CM_2"/>
    <property type="match status" value="1"/>
</dbReference>
<gene>
    <name evidence="23" type="ORF">V757_12105</name>
</gene>
<dbReference type="InterPro" id="IPR036979">
    <property type="entry name" value="CM_dom_sf"/>
</dbReference>
<dbReference type="GO" id="GO:0004664">
    <property type="term" value="F:prephenate dehydratase activity"/>
    <property type="evidence" value="ECO:0007669"/>
    <property type="project" value="UniProtKB-EC"/>
</dbReference>
<dbReference type="PROSITE" id="PS51168">
    <property type="entry name" value="CHORISMATE_MUT_2"/>
    <property type="match status" value="1"/>
</dbReference>
<comment type="subcellular location">
    <subcellularLocation>
        <location evidence="3">Cytoplasm</location>
    </subcellularLocation>
</comment>
<keyword evidence="13" id="KW-0413">Isomerase</keyword>
<dbReference type="InterPro" id="IPR001086">
    <property type="entry name" value="Preph_deHydtase"/>
</dbReference>
<dbReference type="NCBIfam" id="NF008865">
    <property type="entry name" value="PRK11898.1"/>
    <property type="match status" value="1"/>
</dbReference>
<dbReference type="PANTHER" id="PTHR21022">
    <property type="entry name" value="PREPHENATE DEHYDRATASE P PROTEIN"/>
    <property type="match status" value="1"/>
</dbReference>
<dbReference type="InterPro" id="IPR018528">
    <property type="entry name" value="Preph_deHydtase_CS"/>
</dbReference>
<dbReference type="Pfam" id="PF01842">
    <property type="entry name" value="ACT"/>
    <property type="match status" value="1"/>
</dbReference>
<keyword evidence="24" id="KW-1185">Reference proteome</keyword>
<dbReference type="PATRIC" id="fig|1414851.3.peg.2523"/>
<keyword evidence="9" id="KW-0963">Cytoplasm</keyword>
<dbReference type="PROSITE" id="PS51671">
    <property type="entry name" value="ACT"/>
    <property type="match status" value="1"/>
</dbReference>
<dbReference type="OrthoDB" id="9802281at2"/>
<evidence type="ECO:0000256" key="15">
    <source>
        <dbReference type="ARBA" id="ARBA00023268"/>
    </source>
</evidence>
<dbReference type="InterPro" id="IPR002912">
    <property type="entry name" value="ACT_dom"/>
</dbReference>
<feature type="domain" description="Prephenate dehydratase" evidence="21">
    <location>
        <begin position="96"/>
        <end position="271"/>
    </location>
</feature>
<evidence type="ECO:0000256" key="14">
    <source>
        <dbReference type="ARBA" id="ARBA00023239"/>
    </source>
</evidence>
<feature type="domain" description="ACT" evidence="22">
    <location>
        <begin position="283"/>
        <end position="360"/>
    </location>
</feature>
<dbReference type="FunFam" id="3.30.70.260:FF:000012">
    <property type="entry name" value="Prephenate dehydratase"/>
    <property type="match status" value="1"/>
</dbReference>
<dbReference type="FunFam" id="3.40.190.10:FF:000029">
    <property type="entry name" value="Chorismate mutase/Prephenate dehydratase"/>
    <property type="match status" value="1"/>
</dbReference>
<evidence type="ECO:0000256" key="18">
    <source>
        <dbReference type="ARBA" id="ARBA00047848"/>
    </source>
</evidence>
<dbReference type="InterPro" id="IPR008242">
    <property type="entry name" value="Chor_mutase/pphenate_deHydtase"/>
</dbReference>
<feature type="site" description="Essential for prephenate dehydratase activity" evidence="19">
    <location>
        <position position="264"/>
    </location>
</feature>
<reference evidence="23 24" key="1">
    <citation type="submission" date="2013-11" db="EMBL/GenBank/DDBJ databases">
        <title>Genomic analysis of Pelistega sp. HM-7.</title>
        <authorList>
            <person name="Kumbhare S.V."/>
            <person name="Shetty S.A."/>
            <person name="Sharma O."/>
            <person name="Dhotre D.P."/>
        </authorList>
    </citation>
    <scope>NUCLEOTIDE SEQUENCE [LARGE SCALE GENOMIC DNA]</scope>
    <source>
        <strain evidence="23 24">HM-7</strain>
    </source>
</reference>
<dbReference type="Pfam" id="PF01817">
    <property type="entry name" value="CM_2"/>
    <property type="match status" value="1"/>
</dbReference>
<organism evidence="23 24">
    <name type="scientific">Pelistega indica</name>
    <dbReference type="NCBI Taxonomy" id="1414851"/>
    <lineage>
        <taxon>Bacteria</taxon>
        <taxon>Pseudomonadati</taxon>
        <taxon>Pseudomonadota</taxon>
        <taxon>Betaproteobacteria</taxon>
        <taxon>Burkholderiales</taxon>
        <taxon>Alcaligenaceae</taxon>
        <taxon>Pelistega</taxon>
    </lineage>
</organism>
<dbReference type="AlphaFoldDB" id="V8FRC6"/>
<dbReference type="UniPathway" id="UPA00121">
    <property type="reaction ID" value="UER00345"/>
</dbReference>
<dbReference type="Gene3D" id="3.40.190.10">
    <property type="entry name" value="Periplasmic binding protein-like II"/>
    <property type="match status" value="2"/>
</dbReference>
<keyword evidence="15" id="KW-0511">Multifunctional enzyme</keyword>
<comment type="catalytic activity">
    <reaction evidence="1">
        <text>chorismate = prephenate</text>
        <dbReference type="Rhea" id="RHEA:13897"/>
        <dbReference type="ChEBI" id="CHEBI:29748"/>
        <dbReference type="ChEBI" id="CHEBI:29934"/>
        <dbReference type="EC" id="5.4.99.5"/>
    </reaction>
</comment>
<dbReference type="GO" id="GO:0005737">
    <property type="term" value="C:cytoplasm"/>
    <property type="evidence" value="ECO:0007669"/>
    <property type="project" value="UniProtKB-SubCell"/>
</dbReference>
<dbReference type="RefSeq" id="WP_023953223.1">
    <property type="nucleotide sequence ID" value="NZ_AYSV01000133.1"/>
</dbReference>
<accession>V8FRC6</accession>
<evidence type="ECO:0000256" key="1">
    <source>
        <dbReference type="ARBA" id="ARBA00000824"/>
    </source>
</evidence>
<dbReference type="EMBL" id="AYSV01000133">
    <property type="protein sequence ID" value="ETD66849.1"/>
    <property type="molecule type" value="Genomic_DNA"/>
</dbReference>
<evidence type="ECO:0000256" key="17">
    <source>
        <dbReference type="ARBA" id="ARBA00031520"/>
    </source>
</evidence>
<dbReference type="GO" id="GO:0004106">
    <property type="term" value="F:chorismate mutase activity"/>
    <property type="evidence" value="ECO:0007669"/>
    <property type="project" value="UniProtKB-EC"/>
</dbReference>
<keyword evidence="10" id="KW-0028">Amino-acid biosynthesis</keyword>
<dbReference type="InterPro" id="IPR045865">
    <property type="entry name" value="ACT-like_dom_sf"/>
</dbReference>
<dbReference type="InterPro" id="IPR036263">
    <property type="entry name" value="Chorismate_II_sf"/>
</dbReference>
<evidence type="ECO:0000259" key="22">
    <source>
        <dbReference type="PROSITE" id="PS51671"/>
    </source>
</evidence>
<dbReference type="SUPFAM" id="SSF55021">
    <property type="entry name" value="ACT-like"/>
    <property type="match status" value="1"/>
</dbReference>
<evidence type="ECO:0000256" key="4">
    <source>
        <dbReference type="ARBA" id="ARBA00004741"/>
    </source>
</evidence>
<dbReference type="PROSITE" id="PS00857">
    <property type="entry name" value="PREPHENATE_DEHYDR_1"/>
    <property type="match status" value="1"/>
</dbReference>
<evidence type="ECO:0000256" key="8">
    <source>
        <dbReference type="ARBA" id="ARBA00014401"/>
    </source>
</evidence>
<comment type="catalytic activity">
    <reaction evidence="18">
        <text>prephenate + H(+) = 3-phenylpyruvate + CO2 + H2O</text>
        <dbReference type="Rhea" id="RHEA:21648"/>
        <dbReference type="ChEBI" id="CHEBI:15377"/>
        <dbReference type="ChEBI" id="CHEBI:15378"/>
        <dbReference type="ChEBI" id="CHEBI:16526"/>
        <dbReference type="ChEBI" id="CHEBI:18005"/>
        <dbReference type="ChEBI" id="CHEBI:29934"/>
        <dbReference type="EC" id="4.2.1.51"/>
    </reaction>
</comment>
<evidence type="ECO:0000256" key="19">
    <source>
        <dbReference type="PIRSR" id="PIRSR001500-2"/>
    </source>
</evidence>
<evidence type="ECO:0000256" key="3">
    <source>
        <dbReference type="ARBA" id="ARBA00004496"/>
    </source>
</evidence>
<keyword evidence="14" id="KW-0456">Lyase</keyword>
<dbReference type="InterPro" id="IPR010957">
    <property type="entry name" value="G/b/e-P-prot_chorismate_mutase"/>
</dbReference>
<evidence type="ECO:0000256" key="2">
    <source>
        <dbReference type="ARBA" id="ARBA00002364"/>
    </source>
</evidence>
<evidence type="ECO:0000256" key="9">
    <source>
        <dbReference type="ARBA" id="ARBA00022490"/>
    </source>
</evidence>
<evidence type="ECO:0000256" key="10">
    <source>
        <dbReference type="ARBA" id="ARBA00022605"/>
    </source>
</evidence>
<dbReference type="Gene3D" id="1.20.59.10">
    <property type="entry name" value="Chorismate mutase"/>
    <property type="match status" value="1"/>
</dbReference>